<dbReference type="KEGG" id="caul:KCG34_06080"/>
<dbReference type="Proteomes" id="UP000676409">
    <property type="component" value="Chromosome"/>
</dbReference>
<dbReference type="SUPFAM" id="SSF51206">
    <property type="entry name" value="cAMP-binding domain-like"/>
    <property type="match status" value="1"/>
</dbReference>
<evidence type="ECO:0000313" key="3">
    <source>
        <dbReference type="Proteomes" id="UP000676409"/>
    </source>
</evidence>
<proteinExistence type="predicted"/>
<feature type="domain" description="Cyclic nucleotide-binding" evidence="1">
    <location>
        <begin position="36"/>
        <end position="84"/>
    </location>
</feature>
<dbReference type="Gene3D" id="2.60.120.10">
    <property type="entry name" value="Jelly Rolls"/>
    <property type="match status" value="1"/>
</dbReference>
<sequence length="130" mass="14194">MSASHDVHHDPATDPLIGAYDDQLDLIDRFAARIPFARGDEIYAQDEETDLIYRVVRGAVREMRVLNDGRVRYGACYVEGDVFGFDAAPVHRFAAEALSTCLIAVVRRSTIEALGGDLDGLIWAAATLAA</sequence>
<evidence type="ECO:0000259" key="1">
    <source>
        <dbReference type="PROSITE" id="PS50042"/>
    </source>
</evidence>
<accession>A0A975IVX0</accession>
<protein>
    <submittedName>
        <fullName evidence="2">Cyclic nucleotide-binding domain-containing protein</fullName>
    </submittedName>
</protein>
<dbReference type="PROSITE" id="PS50042">
    <property type="entry name" value="CNMP_BINDING_3"/>
    <property type="match status" value="1"/>
</dbReference>
<dbReference type="AlphaFoldDB" id="A0A975IVX0"/>
<evidence type="ECO:0000313" key="2">
    <source>
        <dbReference type="EMBL" id="QUD89447.1"/>
    </source>
</evidence>
<dbReference type="InterPro" id="IPR000595">
    <property type="entry name" value="cNMP-bd_dom"/>
</dbReference>
<gene>
    <name evidence="2" type="ORF">KCG34_06080</name>
</gene>
<dbReference type="SMART" id="SM00100">
    <property type="entry name" value="cNMP"/>
    <property type="match status" value="1"/>
</dbReference>
<name>A0A975IVX0_9CAUL</name>
<dbReference type="CDD" id="cd00038">
    <property type="entry name" value="CAP_ED"/>
    <property type="match status" value="1"/>
</dbReference>
<keyword evidence="3" id="KW-1185">Reference proteome</keyword>
<dbReference type="EMBL" id="CP073078">
    <property type="protein sequence ID" value="QUD89447.1"/>
    <property type="molecule type" value="Genomic_DNA"/>
</dbReference>
<reference evidence="2" key="1">
    <citation type="submission" date="2021-04" db="EMBL/GenBank/DDBJ databases">
        <title>The complete genome sequence of Caulobacter sp. S6.</title>
        <authorList>
            <person name="Tang Y."/>
            <person name="Ouyang W."/>
            <person name="Liu Q."/>
            <person name="Huang B."/>
            <person name="Guo Z."/>
            <person name="Lei P."/>
        </authorList>
    </citation>
    <scope>NUCLEOTIDE SEQUENCE</scope>
    <source>
        <strain evidence="2">S6</strain>
    </source>
</reference>
<dbReference type="Pfam" id="PF00027">
    <property type="entry name" value="cNMP_binding"/>
    <property type="match status" value="1"/>
</dbReference>
<organism evidence="2 3">
    <name type="scientific">Phenylobacterium montanum</name>
    <dbReference type="NCBI Taxonomy" id="2823693"/>
    <lineage>
        <taxon>Bacteria</taxon>
        <taxon>Pseudomonadati</taxon>
        <taxon>Pseudomonadota</taxon>
        <taxon>Alphaproteobacteria</taxon>
        <taxon>Caulobacterales</taxon>
        <taxon>Caulobacteraceae</taxon>
        <taxon>Phenylobacterium</taxon>
    </lineage>
</organism>
<dbReference type="InterPro" id="IPR018490">
    <property type="entry name" value="cNMP-bd_dom_sf"/>
</dbReference>
<dbReference type="InterPro" id="IPR014710">
    <property type="entry name" value="RmlC-like_jellyroll"/>
</dbReference>
<dbReference type="RefSeq" id="WP_211939499.1">
    <property type="nucleotide sequence ID" value="NZ_CP073078.1"/>
</dbReference>